<sequence>MDFREKKEDNISVAPVSSIKKGSSISSIHSTSTISPKDYTSIAVPPPGWRPAYLRKRVLTGFAIIFCAIIIALEILNYVSSRNQGLTSSTESRHYLWTYGPTAILTLVSAFWARVEFQAKQSAPWQAMLKGPEESEKSVLLDYISQTQPFALIRAIRNRHYPVISGIGGSLLLRLLIIISTSLFSLQEVKVQKKNVSIQVQGNASTLTTADFSTAYSGPFDTVNGILFEGVSYLDGTTANFSFPTFSAPSMSNDSVIIANVTGLAPELECENATLDVKVWEMLATWINSESSAGSHQVQENVLSTSSCALYNVSIDIPSNQETGIQVTLKTSYAARYQTGQCEGSTGLDGKRIVLVAVETQMSPNITTSPFGNYTSDGIEFYGNSDWYKTTRNITLIRSVAAICKPKISLVKLIAKTNTTESSSTTDWQMLGEENAKLPKLTAWDIASNVNSESHDSDGYQPISSSTQFPETNKTLVDVDYAIQLGAMFTGKTGNVSHLFEKDMLSDAASAYHRATGAQLLREGFLSQETSGSTGSAIVSENRVVMAQITLRAMEACLISIIIFVIAMILFVPNGDLAPYNPTTISATAAIMSNSKILRKRLHGSSSMSLEKLSVLLEGKRYYTELALGGFSIAAVTYDTKKRAPCEKLTDHDIKNPKWSPFPNLIVRVIIFITVGCLIAALEAILQISQTNDGLGNVSSSSGTIHYIWTMIPALVMVLIGLVFSSMNSHARSLAPYVHLRDKFGTTSSQFMTLNFNDALDVTNLITSTKLKQYAVLATTVSTLITSVLTIVTSGLYTATDLSGHLKRNFNQTTTFHNANPSAEDSGITIAKYILLDNLDYPKWTYQNLAFPKLSFNTSSLTKKQSTNSYLDIIVPAMRGTLTCELQTSARLQASWEDYENKISYTILAPTCDSNSTSPTWTNETLLSDELSSNQTMFGFEQEIECVSNNSTNTSNETMVIEKIPNETASLIKGGGSISYVWGAMQNKTITHIAALTCREWAETVDTKTRFILPDFNISTELPPQPDELTARKVQNYTDGKDWYWVDGIIAGARIDNFFEALVEGKYAIPMNYLKSEKYNEKVASAIKFQSGIVKAQQFNTYNRESIEGSSGDEDLIQGNITTSGGIRLFQDAVSTRVLEALLGVLLILGALGSWLMNTDHVLPKNPCSIAAVASLLADSNFLHRYGPGVGDPNAKQVEERLFADCRFFMGMCYDGPLRGFNDDRFTIYLTDYGMDKKLAATPEGWI</sequence>
<accession>A0AAD6MZC2</accession>
<keyword evidence="1" id="KW-0812">Transmembrane</keyword>
<evidence type="ECO:0000313" key="2">
    <source>
        <dbReference type="EMBL" id="KAJ5734276.1"/>
    </source>
</evidence>
<feature type="transmembrane region" description="Helical" evidence="1">
    <location>
        <begin position="96"/>
        <end position="113"/>
    </location>
</feature>
<feature type="transmembrane region" description="Helical" evidence="1">
    <location>
        <begin position="58"/>
        <end position="76"/>
    </location>
</feature>
<feature type="transmembrane region" description="Helical" evidence="1">
    <location>
        <begin position="774"/>
        <end position="797"/>
    </location>
</feature>
<feature type="transmembrane region" description="Helical" evidence="1">
    <location>
        <begin position="163"/>
        <end position="186"/>
    </location>
</feature>
<dbReference type="PANTHER" id="PTHR37544:SF1">
    <property type="entry name" value="PHOSPHORIBOSYLAMINOIMIDAZOLE-SUCCINOCARBOXAMIDE SYNTHASE"/>
    <property type="match status" value="1"/>
</dbReference>
<feature type="transmembrane region" description="Helical" evidence="1">
    <location>
        <begin position="706"/>
        <end position="724"/>
    </location>
</feature>
<organism evidence="2 3">
    <name type="scientific">Penicillium malachiteum</name>
    <dbReference type="NCBI Taxonomy" id="1324776"/>
    <lineage>
        <taxon>Eukaryota</taxon>
        <taxon>Fungi</taxon>
        <taxon>Dikarya</taxon>
        <taxon>Ascomycota</taxon>
        <taxon>Pezizomycotina</taxon>
        <taxon>Eurotiomycetes</taxon>
        <taxon>Eurotiomycetidae</taxon>
        <taxon>Eurotiales</taxon>
        <taxon>Aspergillaceae</taxon>
        <taxon>Penicillium</taxon>
    </lineage>
</organism>
<reference evidence="2" key="2">
    <citation type="submission" date="2023-01" db="EMBL/GenBank/DDBJ databases">
        <authorList>
            <person name="Petersen C."/>
        </authorList>
    </citation>
    <scope>NUCLEOTIDE SEQUENCE</scope>
    <source>
        <strain evidence="2">IBT 17514</strain>
    </source>
</reference>
<feature type="transmembrane region" description="Helical" evidence="1">
    <location>
        <begin position="665"/>
        <end position="686"/>
    </location>
</feature>
<evidence type="ECO:0000313" key="3">
    <source>
        <dbReference type="Proteomes" id="UP001215712"/>
    </source>
</evidence>
<dbReference type="Proteomes" id="UP001215712">
    <property type="component" value="Unassembled WGS sequence"/>
</dbReference>
<dbReference type="EMBL" id="JAQJAN010000003">
    <property type="protein sequence ID" value="KAJ5734276.1"/>
    <property type="molecule type" value="Genomic_DNA"/>
</dbReference>
<keyword evidence="3" id="KW-1185">Reference proteome</keyword>
<dbReference type="InterPro" id="IPR021840">
    <property type="entry name" value="DUF3433"/>
</dbReference>
<dbReference type="AlphaFoldDB" id="A0AAD6MZC2"/>
<protein>
    <submittedName>
        <fullName evidence="2">Uncharacterized protein</fullName>
    </submittedName>
</protein>
<feature type="transmembrane region" description="Helical" evidence="1">
    <location>
        <begin position="553"/>
        <end position="572"/>
    </location>
</feature>
<dbReference type="Pfam" id="PF11915">
    <property type="entry name" value="DUF3433"/>
    <property type="match status" value="2"/>
</dbReference>
<keyword evidence="1" id="KW-1133">Transmembrane helix</keyword>
<keyword evidence="1" id="KW-0472">Membrane</keyword>
<name>A0AAD6MZC2_9EURO</name>
<evidence type="ECO:0000256" key="1">
    <source>
        <dbReference type="SAM" id="Phobius"/>
    </source>
</evidence>
<comment type="caution">
    <text evidence="2">The sequence shown here is derived from an EMBL/GenBank/DDBJ whole genome shotgun (WGS) entry which is preliminary data.</text>
</comment>
<proteinExistence type="predicted"/>
<reference evidence="2" key="1">
    <citation type="journal article" date="2023" name="IMA Fungus">
        <title>Comparative genomic study of the Penicillium genus elucidates a diverse pangenome and 15 lateral gene transfer events.</title>
        <authorList>
            <person name="Petersen C."/>
            <person name="Sorensen T."/>
            <person name="Nielsen M.R."/>
            <person name="Sondergaard T.E."/>
            <person name="Sorensen J.L."/>
            <person name="Fitzpatrick D.A."/>
            <person name="Frisvad J.C."/>
            <person name="Nielsen K.L."/>
        </authorList>
    </citation>
    <scope>NUCLEOTIDE SEQUENCE</scope>
    <source>
        <strain evidence="2">IBT 17514</strain>
    </source>
</reference>
<dbReference type="PANTHER" id="PTHR37544">
    <property type="entry name" value="SPRAY-RELATED"/>
    <property type="match status" value="1"/>
</dbReference>
<gene>
    <name evidence="2" type="ORF">N7493_003062</name>
</gene>